<keyword evidence="1" id="KW-1133">Transmembrane helix</keyword>
<gene>
    <name evidence="2" type="ORF">AGR7A_Cc140093</name>
</gene>
<accession>A0A1S7TK67</accession>
<evidence type="ECO:0000313" key="2">
    <source>
        <dbReference type="EMBL" id="CVI55008.1"/>
    </source>
</evidence>
<keyword evidence="3" id="KW-1185">Reference proteome</keyword>
<reference evidence="2" key="1">
    <citation type="submission" date="2016-01" db="EMBL/GenBank/DDBJ databases">
        <authorList>
            <person name="Regsiter A."/>
            <person name="william w."/>
        </authorList>
    </citation>
    <scope>NUCLEOTIDE SEQUENCE</scope>
    <source>
        <strain evidence="2">NCPPB 1641</strain>
    </source>
</reference>
<organism evidence="2 3">
    <name type="scientific">Agrobacterium deltaense NCPPB 1641</name>
    <dbReference type="NCBI Taxonomy" id="1183425"/>
    <lineage>
        <taxon>Bacteria</taxon>
        <taxon>Pseudomonadati</taxon>
        <taxon>Pseudomonadota</taxon>
        <taxon>Alphaproteobacteria</taxon>
        <taxon>Hyphomicrobiales</taxon>
        <taxon>Rhizobiaceae</taxon>
        <taxon>Rhizobium/Agrobacterium group</taxon>
        <taxon>Agrobacterium</taxon>
    </lineage>
</organism>
<dbReference type="EMBL" id="FCNP01000006">
    <property type="protein sequence ID" value="CVI55008.1"/>
    <property type="molecule type" value="Genomic_DNA"/>
</dbReference>
<protein>
    <submittedName>
        <fullName evidence="2">Uncharacterized protein</fullName>
    </submittedName>
</protein>
<sequence>MSNCSRNIIRNYFCRAFWCYFYVLYFRNIYDVSVSIFDSVPVRKIYRNFLAFSI</sequence>
<comment type="caution">
    <text evidence="2">The sequence shown here is derived from an EMBL/GenBank/DDBJ whole genome shotgun (WGS) entry which is preliminary data.</text>
</comment>
<feature type="transmembrane region" description="Helical" evidence="1">
    <location>
        <begin position="12"/>
        <end position="30"/>
    </location>
</feature>
<name>A0A1S7TK67_9HYPH</name>
<proteinExistence type="predicted"/>
<dbReference type="AlphaFoldDB" id="A0A1S7TK67"/>
<evidence type="ECO:0000313" key="3">
    <source>
        <dbReference type="Proteomes" id="UP000192140"/>
    </source>
</evidence>
<evidence type="ECO:0000256" key="1">
    <source>
        <dbReference type="SAM" id="Phobius"/>
    </source>
</evidence>
<dbReference type="Proteomes" id="UP000192140">
    <property type="component" value="Unassembled WGS sequence"/>
</dbReference>
<keyword evidence="1" id="KW-0812">Transmembrane</keyword>
<keyword evidence="1" id="KW-0472">Membrane</keyword>